<dbReference type="PROSITE" id="PS50908">
    <property type="entry name" value="RWD"/>
    <property type="match status" value="1"/>
</dbReference>
<evidence type="ECO:0000256" key="10">
    <source>
        <dbReference type="ARBA" id="ARBA00044508"/>
    </source>
</evidence>
<dbReference type="Pfam" id="PF05773">
    <property type="entry name" value="RWD"/>
    <property type="match status" value="1"/>
</dbReference>
<dbReference type="CDD" id="cd20354">
    <property type="entry name" value="Rcat_RBR_RNF14"/>
    <property type="match status" value="1"/>
</dbReference>
<comment type="caution">
    <text evidence="16">The sequence shown here is derived from an EMBL/GenBank/DDBJ whole genome shotgun (WGS) entry which is preliminary data.</text>
</comment>
<dbReference type="InterPro" id="IPR013083">
    <property type="entry name" value="Znf_RING/FYVE/PHD"/>
</dbReference>
<keyword evidence="5" id="KW-0479">Metal-binding</keyword>
<dbReference type="Proteomes" id="UP000038010">
    <property type="component" value="Unassembled WGS sequence"/>
</dbReference>
<evidence type="ECO:0000256" key="12">
    <source>
        <dbReference type="SAM" id="MobiDB-lite"/>
    </source>
</evidence>
<feature type="compositionally biased region" description="Polar residues" evidence="12">
    <location>
        <begin position="61"/>
        <end position="78"/>
    </location>
</feature>
<dbReference type="InterPro" id="IPR006575">
    <property type="entry name" value="RWD_dom"/>
</dbReference>
<evidence type="ECO:0000313" key="17">
    <source>
        <dbReference type="Proteomes" id="UP000038010"/>
    </source>
</evidence>
<evidence type="ECO:0000259" key="14">
    <source>
        <dbReference type="PROSITE" id="PS50908"/>
    </source>
</evidence>
<feature type="domain" description="RING-type" evidence="15">
    <location>
        <begin position="212"/>
        <end position="481"/>
    </location>
</feature>
<evidence type="ECO:0000256" key="11">
    <source>
        <dbReference type="PROSITE-ProRule" id="PRU00175"/>
    </source>
</evidence>
<dbReference type="SMART" id="SM00647">
    <property type="entry name" value="IBR"/>
    <property type="match status" value="2"/>
</dbReference>
<evidence type="ECO:0000259" key="15">
    <source>
        <dbReference type="PROSITE" id="PS51873"/>
    </source>
</evidence>
<dbReference type="OrthoDB" id="1431934at2759"/>
<keyword evidence="8" id="KW-0833">Ubl conjugation pathway</keyword>
<feature type="domain" description="RWD" evidence="14">
    <location>
        <begin position="14"/>
        <end position="177"/>
    </location>
</feature>
<dbReference type="GeneID" id="28734979"/>
<keyword evidence="4" id="KW-0808">Transferase</keyword>
<comment type="pathway">
    <text evidence="2">Protein modification; protein ubiquitination.</text>
</comment>
<keyword evidence="7 11" id="KW-0863">Zinc-finger</keyword>
<evidence type="ECO:0000256" key="7">
    <source>
        <dbReference type="ARBA" id="ARBA00022771"/>
    </source>
</evidence>
<dbReference type="EC" id="2.3.2.31" evidence="3"/>
<dbReference type="Pfam" id="PF26200">
    <property type="entry name" value="Rcat_RNF216"/>
    <property type="match status" value="1"/>
</dbReference>
<dbReference type="SUPFAM" id="SSF57850">
    <property type="entry name" value="RING/U-box"/>
    <property type="match status" value="2"/>
</dbReference>
<dbReference type="PANTHER" id="PTHR11685">
    <property type="entry name" value="RBR FAMILY RING FINGER AND IBR DOMAIN-CONTAINING"/>
    <property type="match status" value="1"/>
</dbReference>
<dbReference type="InterPro" id="IPR047548">
    <property type="entry name" value="Rcat_RBR_RNF14"/>
</dbReference>
<evidence type="ECO:0000256" key="3">
    <source>
        <dbReference type="ARBA" id="ARBA00012251"/>
    </source>
</evidence>
<dbReference type="PROSITE" id="PS51873">
    <property type="entry name" value="TRIAD"/>
    <property type="match status" value="1"/>
</dbReference>
<reference evidence="16 17" key="1">
    <citation type="submission" date="2015-06" db="EMBL/GenBank/DDBJ databases">
        <title>Draft genome of the ant-associated black yeast Phialophora attae CBS 131958.</title>
        <authorList>
            <person name="Moreno L.F."/>
            <person name="Stielow B.J."/>
            <person name="de Hoog S."/>
            <person name="Vicente V.A."/>
            <person name="Weiss V.A."/>
            <person name="de Vries M."/>
            <person name="Cruz L.M."/>
            <person name="Souza E.M."/>
        </authorList>
    </citation>
    <scope>NUCLEOTIDE SEQUENCE [LARGE SCALE GENOMIC DNA]</scope>
    <source>
        <strain evidence="16 17">CBS 131958</strain>
    </source>
</reference>
<dbReference type="PROSITE" id="PS00518">
    <property type="entry name" value="ZF_RING_1"/>
    <property type="match status" value="1"/>
</dbReference>
<dbReference type="VEuPathDB" id="FungiDB:AB675_3076"/>
<dbReference type="CDD" id="cd23134">
    <property type="entry name" value="RING-HC_ITT1-like"/>
    <property type="match status" value="1"/>
</dbReference>
<feature type="region of interest" description="Disordered" evidence="12">
    <location>
        <begin position="61"/>
        <end position="105"/>
    </location>
</feature>
<dbReference type="EMBL" id="LFJN01000021">
    <property type="protein sequence ID" value="KPI37977.1"/>
    <property type="molecule type" value="Genomic_DNA"/>
</dbReference>
<dbReference type="Pfam" id="PF01485">
    <property type="entry name" value="IBR"/>
    <property type="match status" value="1"/>
</dbReference>
<evidence type="ECO:0000256" key="8">
    <source>
        <dbReference type="ARBA" id="ARBA00022786"/>
    </source>
</evidence>
<dbReference type="GO" id="GO:0008270">
    <property type="term" value="F:zinc ion binding"/>
    <property type="evidence" value="ECO:0007669"/>
    <property type="project" value="UniProtKB-KW"/>
</dbReference>
<keyword evidence="6" id="KW-0677">Repeat</keyword>
<feature type="region of interest" description="Disordered" evidence="12">
    <location>
        <begin position="523"/>
        <end position="557"/>
    </location>
</feature>
<comment type="similarity">
    <text evidence="10">Belongs to the RBR family. RNF14 subfamily.</text>
</comment>
<dbReference type="Gene3D" id="1.20.120.1750">
    <property type="match status" value="1"/>
</dbReference>
<feature type="region of interest" description="Disordered" evidence="12">
    <location>
        <begin position="324"/>
        <end position="369"/>
    </location>
</feature>
<dbReference type="InterPro" id="IPR017907">
    <property type="entry name" value="Znf_RING_CS"/>
</dbReference>
<dbReference type="FunFam" id="3.30.40.10:FF:000416">
    <property type="entry name" value="RBR-type E3 ubiquitin transferase"/>
    <property type="match status" value="1"/>
</dbReference>
<dbReference type="Gene3D" id="3.10.110.10">
    <property type="entry name" value="Ubiquitin Conjugating Enzyme"/>
    <property type="match status" value="1"/>
</dbReference>
<dbReference type="STRING" id="1664694.A0A0N1H172"/>
<evidence type="ECO:0000256" key="6">
    <source>
        <dbReference type="ARBA" id="ARBA00022737"/>
    </source>
</evidence>
<name>A0A0N1H172_9EURO</name>
<dbReference type="Gene3D" id="3.30.40.10">
    <property type="entry name" value="Zinc/RING finger domain, C3HC4 (zinc finger)"/>
    <property type="match status" value="1"/>
</dbReference>
<dbReference type="SUPFAM" id="SSF54495">
    <property type="entry name" value="UBC-like"/>
    <property type="match status" value="1"/>
</dbReference>
<feature type="region of interest" description="Disordered" evidence="12">
    <location>
        <begin position="704"/>
        <end position="763"/>
    </location>
</feature>
<keyword evidence="9" id="KW-0862">Zinc</keyword>
<dbReference type="InterPro" id="IPR002867">
    <property type="entry name" value="IBR_dom"/>
</dbReference>
<evidence type="ECO:0000256" key="1">
    <source>
        <dbReference type="ARBA" id="ARBA00001798"/>
    </source>
</evidence>
<dbReference type="SMART" id="SM00591">
    <property type="entry name" value="RWD"/>
    <property type="match status" value="1"/>
</dbReference>
<accession>A0A0N1H172</accession>
<dbReference type="GO" id="GO:0016567">
    <property type="term" value="P:protein ubiquitination"/>
    <property type="evidence" value="ECO:0007669"/>
    <property type="project" value="InterPro"/>
</dbReference>
<proteinExistence type="inferred from homology"/>
<dbReference type="AlphaFoldDB" id="A0A0N1H172"/>
<evidence type="ECO:0000256" key="5">
    <source>
        <dbReference type="ARBA" id="ARBA00022723"/>
    </source>
</evidence>
<feature type="region of interest" description="Disordered" evidence="12">
    <location>
        <begin position="646"/>
        <end position="690"/>
    </location>
</feature>
<sequence>MEDAEPDLDDERAIELSSIAAIFPELIYSTSNPYSATLDVAVVPIRPLKVRFSEPLAESSLITPPTSVSIETSSSDQGKQGGEVATGSRDKNGRNDGVNANEHTIEHLPPLRLQVTLPEGYPSEKPPGVSLLVSPQWLSQEKLSELEAGCAKLWEELGRDQTVYTFIDNLQQGAESAFGLSQDGKAVSFSADLQLSLLDFNLKTKREKFDKESFDCGICLEPKKGKDCHRLLMCGHVFCVACLQDFYNNCITEGDIDQIKCMDPSCGKESGTSKKRKQHTLNPSELLSIPIEHEMVQRYVRLKRKKRLESDKDVIYCPRQWCQGPSRSKKHPKPINPLEDFVSDSESDAETKPSEPPPKKASTKKVDPNTIPMSERLSVCEDCDFAFCLVCKKSWHGEFGACNPRQKKELEEEEKASLAYLRHYSTPCPTCEAPAQKSHGCNHMICFKCNTHFCYLCSAWLSPDNPYQHFNTHGSNCYMRLWELEQGDGEGVVQRGFQDWGLLLHDEEVEVGADEGVAEVAQEDGAEVNGPDDAPDNPQLPPAAVQPINLPPQPPAPRERAIEFVNFAAQGGAQQGVGRRIVLPNQLPDNNVPEVVADDNAVCPVDQRLTKARCGLQDSSGSSLSFRLGTSRGSWLLDKSVMKRAPAELPVRQPQRQRQPHRQRNVRPAAPAAPPAVPVAGARGGAERRNPAALQRFLQLAQRDAEEEWDSDELEEFLSDGDDDSSGDEELHELARGRWGVGNVNGGAGPRVGRGGRGVRGRA</sequence>
<evidence type="ECO:0000256" key="2">
    <source>
        <dbReference type="ARBA" id="ARBA00004906"/>
    </source>
</evidence>
<feature type="compositionally biased region" description="Acidic residues" evidence="12">
    <location>
        <begin position="705"/>
        <end position="731"/>
    </location>
</feature>
<dbReference type="InterPro" id="IPR016135">
    <property type="entry name" value="UBQ-conjugating_enzyme/RWD"/>
</dbReference>
<keyword evidence="17" id="KW-1185">Reference proteome</keyword>
<feature type="compositionally biased region" description="Gly residues" evidence="12">
    <location>
        <begin position="739"/>
        <end position="756"/>
    </location>
</feature>
<dbReference type="CDD" id="cd23820">
    <property type="entry name" value="RWD_RNF14"/>
    <property type="match status" value="1"/>
</dbReference>
<organism evidence="16 17">
    <name type="scientific">Cyphellophora attinorum</name>
    <dbReference type="NCBI Taxonomy" id="1664694"/>
    <lineage>
        <taxon>Eukaryota</taxon>
        <taxon>Fungi</taxon>
        <taxon>Dikarya</taxon>
        <taxon>Ascomycota</taxon>
        <taxon>Pezizomycotina</taxon>
        <taxon>Eurotiomycetes</taxon>
        <taxon>Chaetothyriomycetidae</taxon>
        <taxon>Chaetothyriales</taxon>
        <taxon>Cyphellophoraceae</taxon>
        <taxon>Cyphellophora</taxon>
    </lineage>
</organism>
<evidence type="ECO:0000256" key="4">
    <source>
        <dbReference type="ARBA" id="ARBA00022679"/>
    </source>
</evidence>
<dbReference type="InterPro" id="IPR001841">
    <property type="entry name" value="Znf_RING"/>
</dbReference>
<evidence type="ECO:0000256" key="9">
    <source>
        <dbReference type="ARBA" id="ARBA00022833"/>
    </source>
</evidence>
<comment type="catalytic activity">
    <reaction evidence="1">
        <text>[E2 ubiquitin-conjugating enzyme]-S-ubiquitinyl-L-cysteine + [acceptor protein]-L-lysine = [E2 ubiquitin-conjugating enzyme]-L-cysteine + [acceptor protein]-N(6)-ubiquitinyl-L-lysine.</text>
        <dbReference type="EC" id="2.3.2.31"/>
    </reaction>
</comment>
<protein>
    <recommendedName>
        <fullName evidence="3">RBR-type E3 ubiquitin transferase</fullName>
        <ecNumber evidence="3">2.3.2.31</ecNumber>
    </recommendedName>
</protein>
<evidence type="ECO:0000259" key="13">
    <source>
        <dbReference type="PROSITE" id="PS50089"/>
    </source>
</evidence>
<dbReference type="GO" id="GO:0061630">
    <property type="term" value="F:ubiquitin protein ligase activity"/>
    <property type="evidence" value="ECO:0007669"/>
    <property type="project" value="UniProtKB-EC"/>
</dbReference>
<dbReference type="RefSeq" id="XP_017997940.1">
    <property type="nucleotide sequence ID" value="XM_018143099.1"/>
</dbReference>
<gene>
    <name evidence="16" type="ORF">AB675_3076</name>
</gene>
<feature type="domain" description="RING-type" evidence="13">
    <location>
        <begin position="216"/>
        <end position="250"/>
    </location>
</feature>
<evidence type="ECO:0000313" key="16">
    <source>
        <dbReference type="EMBL" id="KPI37977.1"/>
    </source>
</evidence>
<dbReference type="PROSITE" id="PS50089">
    <property type="entry name" value="ZF_RING_2"/>
    <property type="match status" value="1"/>
</dbReference>
<dbReference type="InterPro" id="IPR044066">
    <property type="entry name" value="TRIAD_supradom"/>
</dbReference>
<dbReference type="InterPro" id="IPR031127">
    <property type="entry name" value="E3_UB_ligase_RBR"/>
</dbReference>